<dbReference type="Pfam" id="PF18962">
    <property type="entry name" value="Por_Secre_tail"/>
    <property type="match status" value="1"/>
</dbReference>
<keyword evidence="5" id="KW-0720">Serine protease</keyword>
<feature type="signal peptide" evidence="7">
    <location>
        <begin position="1"/>
        <end position="23"/>
    </location>
</feature>
<sequence length="647" mass="69291">MKKNTVSAFLLLSLGLVGLTASAQTTPEAKAKITSRYNQAEISKVRAELKDYNEKNHKRTLELAEANGWPLMLEYKKGQYSYLSGVTDLDEPIYKASDNNFGPSSSTITARVNHLRSGGSLGLDLEGQGMVVGMWEIGGPLTSHEQLVGRITSGDNGTAFNGSTQDALNSSGHATHVAGTLIGSGNGDVTAKGMAPQATLVAYNSNQDNIEALDAATEDGLLVSNHSYGIPLANAASWMPGAYSSESRQWDQVLYAAPYYQAVISAGNDREAEENDILIGNKTSKNPIIVAAVDGVANYNSPNDVDMSDFSSYGPTDDRRVKPDISMKGVAVHSAYPAGAAGSSTFGSGYAELQGTSMASPGVAGALLLWQQHYMDLHEGTPMRAATLKALMINSADEAGSFPGPDQKFGWGLINSKKAIETMNGAGETSIVEELVLNPGETYTRQIIVQGDQDLRVTVVWTDPAGTSTTTANDPTIKLVNDLDVRVKASGDIFPYLPWGFGDFLGFGAVKADNIRDNVEDVLVEQTEITPGTYTITVTHKNTLQGNQPQQFSLVVNAVTDELNVRDSQYNNVSIYPNPATDVINIQLGSGVQGTEGSVVMYDLQGRIVRQFNTLVDKVDVSSLNSGMYILNIEYDGYTESKKIMVK</sequence>
<keyword evidence="11" id="KW-1185">Reference proteome</keyword>
<proteinExistence type="inferred from homology"/>
<dbReference type="Pfam" id="PF00082">
    <property type="entry name" value="Peptidase_S8"/>
    <property type="match status" value="1"/>
</dbReference>
<dbReference type="InterPro" id="IPR000209">
    <property type="entry name" value="Peptidase_S8/S53_dom"/>
</dbReference>
<dbReference type="SUPFAM" id="SSF49785">
    <property type="entry name" value="Galactose-binding domain-like"/>
    <property type="match status" value="1"/>
</dbReference>
<dbReference type="PROSITE" id="PS00138">
    <property type="entry name" value="SUBTILASE_SER"/>
    <property type="match status" value="1"/>
</dbReference>
<evidence type="ECO:0000256" key="7">
    <source>
        <dbReference type="SAM" id="SignalP"/>
    </source>
</evidence>
<dbReference type="RefSeq" id="WP_147581623.1">
    <property type="nucleotide sequence ID" value="NZ_CP042831.1"/>
</dbReference>
<evidence type="ECO:0000256" key="6">
    <source>
        <dbReference type="PROSITE-ProRule" id="PRU01240"/>
    </source>
</evidence>
<dbReference type="Gene3D" id="3.40.50.200">
    <property type="entry name" value="Peptidase S8/S53 domain"/>
    <property type="match status" value="1"/>
</dbReference>
<feature type="domain" description="Peptidase S8/S53" evidence="8">
    <location>
        <begin position="155"/>
        <end position="412"/>
    </location>
</feature>
<keyword evidence="2" id="KW-0645">Protease</keyword>
<keyword evidence="4" id="KW-0378">Hydrolase</keyword>
<evidence type="ECO:0000259" key="8">
    <source>
        <dbReference type="Pfam" id="PF00082"/>
    </source>
</evidence>
<evidence type="ECO:0000256" key="2">
    <source>
        <dbReference type="ARBA" id="ARBA00022670"/>
    </source>
</evidence>
<evidence type="ECO:0000256" key="3">
    <source>
        <dbReference type="ARBA" id="ARBA00022729"/>
    </source>
</evidence>
<evidence type="ECO:0000313" key="11">
    <source>
        <dbReference type="Proteomes" id="UP000321222"/>
    </source>
</evidence>
<evidence type="ECO:0000256" key="5">
    <source>
        <dbReference type="ARBA" id="ARBA00022825"/>
    </source>
</evidence>
<dbReference type="InterPro" id="IPR026444">
    <property type="entry name" value="Secre_tail"/>
</dbReference>
<evidence type="ECO:0000313" key="10">
    <source>
        <dbReference type="EMBL" id="QEE48121.1"/>
    </source>
</evidence>
<dbReference type="PROSITE" id="PS51892">
    <property type="entry name" value="SUBTILASE"/>
    <property type="match status" value="1"/>
</dbReference>
<dbReference type="GO" id="GO:0006508">
    <property type="term" value="P:proteolysis"/>
    <property type="evidence" value="ECO:0007669"/>
    <property type="project" value="UniProtKB-KW"/>
</dbReference>
<dbReference type="GO" id="GO:0004252">
    <property type="term" value="F:serine-type endopeptidase activity"/>
    <property type="evidence" value="ECO:0007669"/>
    <property type="project" value="InterPro"/>
</dbReference>
<evidence type="ECO:0000259" key="9">
    <source>
        <dbReference type="Pfam" id="PF18962"/>
    </source>
</evidence>
<name>A0A5B9FPR3_9FLAO</name>
<keyword evidence="3 7" id="KW-0732">Signal</keyword>
<protein>
    <submittedName>
        <fullName evidence="10">S8 family serine peptidase</fullName>
    </submittedName>
</protein>
<dbReference type="PANTHER" id="PTHR43399:SF4">
    <property type="entry name" value="CELL WALL-ASSOCIATED PROTEASE"/>
    <property type="match status" value="1"/>
</dbReference>
<comment type="caution">
    <text evidence="6">Lacks conserved residue(s) required for the propagation of feature annotation.</text>
</comment>
<dbReference type="InterPro" id="IPR023828">
    <property type="entry name" value="Peptidase_S8_Ser-AS"/>
</dbReference>
<dbReference type="InterPro" id="IPR034058">
    <property type="entry name" value="TagA/B/C/D_pept_dom"/>
</dbReference>
<evidence type="ECO:0000256" key="1">
    <source>
        <dbReference type="ARBA" id="ARBA00011073"/>
    </source>
</evidence>
<organism evidence="10 11">
    <name type="scientific">Flavobacterium alkalisoli</name>
    <dbReference type="NCBI Taxonomy" id="2602769"/>
    <lineage>
        <taxon>Bacteria</taxon>
        <taxon>Pseudomonadati</taxon>
        <taxon>Bacteroidota</taxon>
        <taxon>Flavobacteriia</taxon>
        <taxon>Flavobacteriales</taxon>
        <taxon>Flavobacteriaceae</taxon>
        <taxon>Flavobacterium</taxon>
    </lineage>
</organism>
<feature type="domain" description="Secretion system C-terminal sorting" evidence="9">
    <location>
        <begin position="575"/>
        <end position="646"/>
    </location>
</feature>
<feature type="chain" id="PRO_5022926518" evidence="7">
    <location>
        <begin position="24"/>
        <end position="647"/>
    </location>
</feature>
<dbReference type="CDD" id="cd04842">
    <property type="entry name" value="Peptidases_S8_Kp43_protease"/>
    <property type="match status" value="1"/>
</dbReference>
<dbReference type="NCBIfam" id="TIGR04183">
    <property type="entry name" value="Por_Secre_tail"/>
    <property type="match status" value="1"/>
</dbReference>
<dbReference type="EMBL" id="CP042831">
    <property type="protein sequence ID" value="QEE48121.1"/>
    <property type="molecule type" value="Genomic_DNA"/>
</dbReference>
<accession>A0A5B9FPR3</accession>
<dbReference type="Proteomes" id="UP000321222">
    <property type="component" value="Chromosome"/>
</dbReference>
<dbReference type="InterPro" id="IPR008979">
    <property type="entry name" value="Galactose-bd-like_sf"/>
</dbReference>
<gene>
    <name evidence="10" type="ORF">FUA48_00570</name>
</gene>
<comment type="similarity">
    <text evidence="1 6">Belongs to the peptidase S8 family.</text>
</comment>
<dbReference type="AlphaFoldDB" id="A0A5B9FPR3"/>
<dbReference type="KEGG" id="fak:FUA48_00570"/>
<reference evidence="10 11" key="1">
    <citation type="submission" date="2019-08" db="EMBL/GenBank/DDBJ databases">
        <title>Flavobacterium alkalisoli sp. nov., isolated from rhizosphere soil of Suaeda salsa.</title>
        <authorList>
            <person name="Sun J.-Q."/>
            <person name="Xu L."/>
        </authorList>
    </citation>
    <scope>NUCLEOTIDE SEQUENCE [LARGE SCALE GENOMIC DNA]</scope>
    <source>
        <strain evidence="10 11">XS-5</strain>
    </source>
</reference>
<dbReference type="PRINTS" id="PR00723">
    <property type="entry name" value="SUBTILISIN"/>
</dbReference>
<dbReference type="SUPFAM" id="SSF52743">
    <property type="entry name" value="Subtilisin-like"/>
    <property type="match status" value="1"/>
</dbReference>
<dbReference type="InterPro" id="IPR015500">
    <property type="entry name" value="Peptidase_S8_subtilisin-rel"/>
</dbReference>
<dbReference type="PANTHER" id="PTHR43399">
    <property type="entry name" value="SUBTILISIN-RELATED"/>
    <property type="match status" value="1"/>
</dbReference>
<dbReference type="InterPro" id="IPR051048">
    <property type="entry name" value="Peptidase_S8/S53_subtilisin"/>
</dbReference>
<dbReference type="Gene3D" id="2.60.120.380">
    <property type="match status" value="1"/>
</dbReference>
<dbReference type="InterPro" id="IPR036852">
    <property type="entry name" value="Peptidase_S8/S53_dom_sf"/>
</dbReference>
<evidence type="ECO:0000256" key="4">
    <source>
        <dbReference type="ARBA" id="ARBA00022801"/>
    </source>
</evidence>
<dbReference type="OrthoDB" id="9792152at2"/>